<evidence type="ECO:0000313" key="9">
    <source>
        <dbReference type="Proteomes" id="UP000636949"/>
    </source>
</evidence>
<dbReference type="SUPFAM" id="SSF81345">
    <property type="entry name" value="ABC transporter involved in vitamin B12 uptake, BtuC"/>
    <property type="match status" value="1"/>
</dbReference>
<gene>
    <name evidence="8" type="ORF">GCM10010995_04980</name>
</gene>
<comment type="subcellular location">
    <subcellularLocation>
        <location evidence="6">Cell membrane</location>
        <topology evidence="6">Multi-pass membrane protein</topology>
    </subcellularLocation>
    <subcellularLocation>
        <location evidence="1">Membrane</location>
        <topology evidence="1">Multi-pass membrane protein</topology>
    </subcellularLocation>
</comment>
<comment type="caution">
    <text evidence="8">The sequence shown here is derived from an EMBL/GenBank/DDBJ whole genome shotgun (WGS) entry which is preliminary data.</text>
</comment>
<evidence type="ECO:0000256" key="3">
    <source>
        <dbReference type="ARBA" id="ARBA00022692"/>
    </source>
</evidence>
<feature type="transmembrane region" description="Helical" evidence="7">
    <location>
        <begin position="211"/>
        <end position="236"/>
    </location>
</feature>
<keyword evidence="9" id="KW-1185">Reference proteome</keyword>
<feature type="transmembrane region" description="Helical" evidence="7">
    <location>
        <begin position="12"/>
        <end position="30"/>
    </location>
</feature>
<reference evidence="8" key="1">
    <citation type="journal article" date="2014" name="Int. J. Syst. Evol. Microbiol.">
        <title>Complete genome sequence of Corynebacterium casei LMG S-19264T (=DSM 44701T), isolated from a smear-ripened cheese.</title>
        <authorList>
            <consortium name="US DOE Joint Genome Institute (JGI-PGF)"/>
            <person name="Walter F."/>
            <person name="Albersmeier A."/>
            <person name="Kalinowski J."/>
            <person name="Ruckert C."/>
        </authorList>
    </citation>
    <scope>NUCLEOTIDE SEQUENCE</scope>
    <source>
        <strain evidence="8">CGMCC 1.15758</strain>
    </source>
</reference>
<keyword evidence="5 7" id="KW-0472">Membrane</keyword>
<keyword evidence="4 7" id="KW-1133">Transmembrane helix</keyword>
<keyword evidence="3 6" id="KW-0812">Transmembrane</keyword>
<dbReference type="Gene3D" id="1.10.3470.10">
    <property type="entry name" value="ABC transporter involved in vitamin B12 uptake, BtuC"/>
    <property type="match status" value="1"/>
</dbReference>
<accession>A0A8J2Z2J2</accession>
<feature type="transmembrane region" description="Helical" evidence="7">
    <location>
        <begin position="129"/>
        <end position="151"/>
    </location>
</feature>
<proteinExistence type="inferred from homology"/>
<dbReference type="PANTHER" id="PTHR30477">
    <property type="entry name" value="ABC-TRANSPORTER METAL-BINDING PROTEIN"/>
    <property type="match status" value="1"/>
</dbReference>
<reference evidence="8" key="2">
    <citation type="submission" date="2020-09" db="EMBL/GenBank/DDBJ databases">
        <authorList>
            <person name="Sun Q."/>
            <person name="Zhou Y."/>
        </authorList>
    </citation>
    <scope>NUCLEOTIDE SEQUENCE</scope>
    <source>
        <strain evidence="8">CGMCC 1.15758</strain>
    </source>
</reference>
<evidence type="ECO:0000256" key="2">
    <source>
        <dbReference type="ARBA" id="ARBA00008034"/>
    </source>
</evidence>
<dbReference type="InterPro" id="IPR001626">
    <property type="entry name" value="ABC_TroCD"/>
</dbReference>
<feature type="transmembrane region" description="Helical" evidence="7">
    <location>
        <begin position="85"/>
        <end position="105"/>
    </location>
</feature>
<feature type="transmembrane region" description="Helical" evidence="7">
    <location>
        <begin position="172"/>
        <end position="199"/>
    </location>
</feature>
<protein>
    <submittedName>
        <fullName evidence="8">ABC transporter permease</fullName>
    </submittedName>
</protein>
<feature type="transmembrane region" description="Helical" evidence="7">
    <location>
        <begin position="50"/>
        <end position="73"/>
    </location>
</feature>
<evidence type="ECO:0000256" key="4">
    <source>
        <dbReference type="ARBA" id="ARBA00022989"/>
    </source>
</evidence>
<name>A0A8J2Z2J2_9GAMM</name>
<dbReference type="Pfam" id="PF00950">
    <property type="entry name" value="ABC-3"/>
    <property type="match status" value="1"/>
</dbReference>
<organism evidence="8 9">
    <name type="scientific">Cysteiniphilum litorale</name>
    <dbReference type="NCBI Taxonomy" id="2056700"/>
    <lineage>
        <taxon>Bacteria</taxon>
        <taxon>Pseudomonadati</taxon>
        <taxon>Pseudomonadota</taxon>
        <taxon>Gammaproteobacteria</taxon>
        <taxon>Thiotrichales</taxon>
        <taxon>Fastidiosibacteraceae</taxon>
        <taxon>Cysteiniphilum</taxon>
    </lineage>
</organism>
<evidence type="ECO:0000256" key="1">
    <source>
        <dbReference type="ARBA" id="ARBA00004141"/>
    </source>
</evidence>
<dbReference type="Proteomes" id="UP000636949">
    <property type="component" value="Unassembled WGS sequence"/>
</dbReference>
<evidence type="ECO:0000256" key="7">
    <source>
        <dbReference type="SAM" id="Phobius"/>
    </source>
</evidence>
<feature type="transmembrane region" description="Helical" evidence="7">
    <location>
        <begin position="243"/>
        <end position="262"/>
    </location>
</feature>
<dbReference type="GO" id="GO:0043190">
    <property type="term" value="C:ATP-binding cassette (ABC) transporter complex"/>
    <property type="evidence" value="ECO:0007669"/>
    <property type="project" value="InterPro"/>
</dbReference>
<sequence length="264" mass="28131">MLSYSFMQNAFIAGTLIAIICGIVSFFVVLRKAAFAAHGLGHISLTGAAGAVLIGISAMNGQLIANIIAASIMGAMGDKIKKNDLAVGIVLTFFLGLGAYFLYLYQTGYSGSIMSILFGNILTVSMEQIITLIIMALIIIAILLFISRALFFTSIDPLLARAKNIPNKLLSVIFFIILALTVTMACQIVGVLLVFALLIGPAACAFQWSDGFYQGMLLSIIISLGSVWGALCLAFYANLPASFCITMIICAVYAIGLIKQLMVR</sequence>
<comment type="similarity">
    <text evidence="2 6">Belongs to the ABC-3 integral membrane protein family.</text>
</comment>
<dbReference type="GO" id="GO:0055085">
    <property type="term" value="P:transmembrane transport"/>
    <property type="evidence" value="ECO:0007669"/>
    <property type="project" value="InterPro"/>
</dbReference>
<evidence type="ECO:0000256" key="6">
    <source>
        <dbReference type="RuleBase" id="RU003943"/>
    </source>
</evidence>
<keyword evidence="6" id="KW-0813">Transport</keyword>
<evidence type="ECO:0000313" key="8">
    <source>
        <dbReference type="EMBL" id="GGF90661.1"/>
    </source>
</evidence>
<dbReference type="PANTHER" id="PTHR30477:SF21">
    <property type="entry name" value="ABC-3 PROTEIN"/>
    <property type="match status" value="1"/>
</dbReference>
<dbReference type="EMBL" id="BMJS01000003">
    <property type="protein sequence ID" value="GGF90661.1"/>
    <property type="molecule type" value="Genomic_DNA"/>
</dbReference>
<dbReference type="AlphaFoldDB" id="A0A8J2Z2J2"/>
<dbReference type="InterPro" id="IPR037294">
    <property type="entry name" value="ABC_BtuC-like"/>
</dbReference>
<evidence type="ECO:0000256" key="5">
    <source>
        <dbReference type="ARBA" id="ARBA00023136"/>
    </source>
</evidence>